<gene>
    <name evidence="3" type="ORF">AK88_04594</name>
</gene>
<reference evidence="3 4" key="1">
    <citation type="submission" date="2014-03" db="EMBL/GenBank/DDBJ databases">
        <title>The Genome Sequence of Plasmodium fragile nilgiri.</title>
        <authorList>
            <consortium name="The Broad Institute Genomics Platform"/>
            <consortium name="The Broad Institute Genome Sequencing Center for Infectious Disease"/>
            <person name="Neafsey D."/>
            <person name="Duraisingh M."/>
            <person name="Young S.K."/>
            <person name="Zeng Q."/>
            <person name="Gargeya S."/>
            <person name="Abouelleil A."/>
            <person name="Alvarado L."/>
            <person name="Chapman S.B."/>
            <person name="Gainer-Dewar J."/>
            <person name="Goldberg J."/>
            <person name="Griggs A."/>
            <person name="Gujja S."/>
            <person name="Hansen M."/>
            <person name="Howarth C."/>
            <person name="Imamovic A."/>
            <person name="Larimer J."/>
            <person name="Pearson M."/>
            <person name="Poon T.W."/>
            <person name="Priest M."/>
            <person name="Roberts A."/>
            <person name="Saif S."/>
            <person name="Shea T."/>
            <person name="Sykes S."/>
            <person name="Wortman J."/>
            <person name="Nusbaum C."/>
            <person name="Birren B."/>
        </authorList>
    </citation>
    <scope>NUCLEOTIDE SEQUENCE [LARGE SCALE GENOMIC DNA]</scope>
    <source>
        <strain evidence="4">nilgiri</strain>
    </source>
</reference>
<feature type="region of interest" description="Disordered" evidence="1">
    <location>
        <begin position="246"/>
        <end position="271"/>
    </location>
</feature>
<dbReference type="AlphaFoldDB" id="A0A0D9QFL8"/>
<organism evidence="3 4">
    <name type="scientific">Plasmodium fragile</name>
    <dbReference type="NCBI Taxonomy" id="5857"/>
    <lineage>
        <taxon>Eukaryota</taxon>
        <taxon>Sar</taxon>
        <taxon>Alveolata</taxon>
        <taxon>Apicomplexa</taxon>
        <taxon>Aconoidasida</taxon>
        <taxon>Haemosporida</taxon>
        <taxon>Plasmodiidae</taxon>
        <taxon>Plasmodium</taxon>
        <taxon>Plasmodium (Plasmodium)</taxon>
    </lineage>
</organism>
<proteinExistence type="predicted"/>
<dbReference type="RefSeq" id="XP_012337627.1">
    <property type="nucleotide sequence ID" value="XM_012482204.1"/>
</dbReference>
<sequence>MTLVTILSILLILNVFGVRSEGANYMGGGQNGDPCLYINVFKKPLCYRCYVFKPREGNGIKCCRYYLQKRVEPKLDKLYSLQDIMKNTLNEQDMDDMTNLFPVFNEKLLKINNNYKSGGLNKGNNIITDIDDLEIEFNNKYFNLKDIKVNILNGSNSSKGEDKTEHEDYYNIIKGASNFIKKKNELLQNSPFYNEKCFKSIHGYNCGRGKHREHREENADVDEELDYDLAESIGEAEYYARMNHLNDPHKAGHEGVSSAGDTKHATGKSDHDYYDSKYDDSKYGTHYYSDGSTSTSSCLFYMSKKFYLLNKLSQNPRKIVQKYIEFKEHLSGSKGTLDDFLDNEYYSTTETINTVLADDIQKAVDYDEKGDQSNNNSGRGLLSSMFRHFISLFYFPQKNVEL</sequence>
<evidence type="ECO:0000313" key="3">
    <source>
        <dbReference type="EMBL" id="KJP85778.1"/>
    </source>
</evidence>
<dbReference type="OMA" id="PLCYRCY"/>
<evidence type="ECO:0000256" key="1">
    <source>
        <dbReference type="SAM" id="MobiDB-lite"/>
    </source>
</evidence>
<name>A0A0D9QFL8_PLAFR</name>
<dbReference type="VEuPathDB" id="PlasmoDB:AK88_04594"/>
<feature type="compositionally biased region" description="Basic and acidic residues" evidence="1">
    <location>
        <begin position="261"/>
        <end position="271"/>
    </location>
</feature>
<feature type="signal peptide" evidence="2">
    <location>
        <begin position="1"/>
        <end position="22"/>
    </location>
</feature>
<dbReference type="GeneID" id="24269908"/>
<keyword evidence="2" id="KW-0732">Signal</keyword>
<accession>A0A0D9QFL8</accession>
<dbReference type="OrthoDB" id="372069at2759"/>
<protein>
    <submittedName>
        <fullName evidence="3">Uncharacterized protein</fullName>
    </submittedName>
</protein>
<evidence type="ECO:0000313" key="4">
    <source>
        <dbReference type="Proteomes" id="UP000054561"/>
    </source>
</evidence>
<evidence type="ECO:0000256" key="2">
    <source>
        <dbReference type="SAM" id="SignalP"/>
    </source>
</evidence>
<dbReference type="Proteomes" id="UP000054561">
    <property type="component" value="Unassembled WGS sequence"/>
</dbReference>
<feature type="chain" id="PRO_5002343639" evidence="2">
    <location>
        <begin position="23"/>
        <end position="402"/>
    </location>
</feature>
<dbReference type="EMBL" id="KQ001712">
    <property type="protein sequence ID" value="KJP85778.1"/>
    <property type="molecule type" value="Genomic_DNA"/>
</dbReference>
<keyword evidence="4" id="KW-1185">Reference proteome</keyword>